<proteinExistence type="predicted"/>
<keyword evidence="5" id="KW-0378">Hydrolase</keyword>
<evidence type="ECO:0000256" key="3">
    <source>
        <dbReference type="ARBA" id="ARBA00022670"/>
    </source>
</evidence>
<feature type="transmembrane region" description="Helical" evidence="8">
    <location>
        <begin position="60"/>
        <end position="80"/>
    </location>
</feature>
<evidence type="ECO:0000256" key="4">
    <source>
        <dbReference type="ARBA" id="ARBA00022692"/>
    </source>
</evidence>
<dbReference type="InterPro" id="IPR026392">
    <property type="entry name" value="Exo/Archaeosortase_dom"/>
</dbReference>
<dbReference type="EMBL" id="BAOS01000045">
    <property type="protein sequence ID" value="GAX62951.1"/>
    <property type="molecule type" value="Genomic_DNA"/>
</dbReference>
<dbReference type="GO" id="GO:0008233">
    <property type="term" value="F:peptidase activity"/>
    <property type="evidence" value="ECO:0007669"/>
    <property type="project" value="UniProtKB-KW"/>
</dbReference>
<evidence type="ECO:0000256" key="2">
    <source>
        <dbReference type="ARBA" id="ARBA00022475"/>
    </source>
</evidence>
<dbReference type="GO" id="GO:0006508">
    <property type="term" value="P:proteolysis"/>
    <property type="evidence" value="ECO:0007669"/>
    <property type="project" value="UniProtKB-KW"/>
</dbReference>
<keyword evidence="7 8" id="KW-0472">Membrane</keyword>
<feature type="transmembrane region" description="Helical" evidence="8">
    <location>
        <begin position="21"/>
        <end position="48"/>
    </location>
</feature>
<keyword evidence="10" id="KW-1185">Reference proteome</keyword>
<evidence type="ECO:0000256" key="6">
    <source>
        <dbReference type="ARBA" id="ARBA00022989"/>
    </source>
</evidence>
<evidence type="ECO:0000256" key="1">
    <source>
        <dbReference type="ARBA" id="ARBA00004651"/>
    </source>
</evidence>
<evidence type="ECO:0000256" key="8">
    <source>
        <dbReference type="SAM" id="Phobius"/>
    </source>
</evidence>
<keyword evidence="4 8" id="KW-0812">Transmembrane</keyword>
<keyword evidence="2" id="KW-1003">Cell membrane</keyword>
<keyword evidence="3" id="KW-0645">Protease</keyword>
<dbReference type="InterPro" id="IPR019127">
    <property type="entry name" value="Exosortase"/>
</dbReference>
<organism evidence="9 10">
    <name type="scientific">Candidatus Scalindua japonica</name>
    <dbReference type="NCBI Taxonomy" id="1284222"/>
    <lineage>
        <taxon>Bacteria</taxon>
        <taxon>Pseudomonadati</taxon>
        <taxon>Planctomycetota</taxon>
        <taxon>Candidatus Brocadiia</taxon>
        <taxon>Candidatus Brocadiales</taxon>
        <taxon>Candidatus Scalinduaceae</taxon>
        <taxon>Candidatus Scalindua</taxon>
    </lineage>
</organism>
<protein>
    <submittedName>
        <fullName evidence="9">Eight transmembrane protein EpsH</fullName>
    </submittedName>
</protein>
<reference evidence="10" key="1">
    <citation type="journal article" date="2017" name="Environ. Microbiol. Rep.">
        <title>Genetic Diversity of Marine Anaerobic Ammonium-Oxidizing Bacteria as Revealed by Genomic and Proteomic Analyses of 'Candidatus Scalindua japonica'.</title>
        <authorList>
            <person name="Oshiki M."/>
            <person name="Mizuto K."/>
            <person name="Kimura Z."/>
            <person name="Kindaichi T."/>
            <person name="Satoh H."/>
            <person name="Okabe S."/>
        </authorList>
    </citation>
    <scope>NUCLEOTIDE SEQUENCE [LARGE SCALE GENOMIC DNA]</scope>
    <source>
        <strain evidence="10">husup-a2</strain>
    </source>
</reference>
<comment type="caution">
    <text evidence="9">The sequence shown here is derived from an EMBL/GenBank/DDBJ whole genome shotgun (WGS) entry which is preliminary data.</text>
</comment>
<evidence type="ECO:0000256" key="7">
    <source>
        <dbReference type="ARBA" id="ARBA00023136"/>
    </source>
</evidence>
<comment type="subcellular location">
    <subcellularLocation>
        <location evidence="1">Cell membrane</location>
        <topology evidence="1">Multi-pass membrane protein</topology>
    </subcellularLocation>
</comment>
<evidence type="ECO:0000313" key="10">
    <source>
        <dbReference type="Proteomes" id="UP000218542"/>
    </source>
</evidence>
<sequence length="90" mass="10074">MLMLAFFFAYMIKGKFYKKVILVLLSPVIAVLVNVLRITGTGILANIYGETVARGYVHDISGYLVFIFGFGALSLSFKLLNREQAYDEAE</sequence>
<gene>
    <name evidence="9" type="ORF">SCALIN_C45_0109</name>
</gene>
<evidence type="ECO:0000313" key="9">
    <source>
        <dbReference type="EMBL" id="GAX62951.1"/>
    </source>
</evidence>
<accession>A0A286U4F6</accession>
<dbReference type="GO" id="GO:0005886">
    <property type="term" value="C:plasma membrane"/>
    <property type="evidence" value="ECO:0007669"/>
    <property type="project" value="UniProtKB-SubCell"/>
</dbReference>
<name>A0A286U4F6_9BACT</name>
<keyword evidence="6 8" id="KW-1133">Transmembrane helix</keyword>
<evidence type="ECO:0000256" key="5">
    <source>
        <dbReference type="ARBA" id="ARBA00022801"/>
    </source>
</evidence>
<dbReference type="Pfam" id="PF09721">
    <property type="entry name" value="Exosortase_EpsH"/>
    <property type="match status" value="1"/>
</dbReference>
<dbReference type="Proteomes" id="UP000218542">
    <property type="component" value="Unassembled WGS sequence"/>
</dbReference>
<dbReference type="NCBIfam" id="TIGR04178">
    <property type="entry name" value="exo_archaeo"/>
    <property type="match status" value="1"/>
</dbReference>
<dbReference type="AlphaFoldDB" id="A0A286U4F6"/>